<reference evidence="1" key="1">
    <citation type="submission" date="2020-10" db="EMBL/GenBank/DDBJ databases">
        <authorList>
            <person name="Kikuchi T."/>
        </authorList>
    </citation>
    <scope>NUCLEOTIDE SEQUENCE</scope>
    <source>
        <strain evidence="1">NKZ352</strain>
    </source>
</reference>
<dbReference type="EMBL" id="CAJGYM010000001">
    <property type="protein sequence ID" value="CAD6184505.1"/>
    <property type="molecule type" value="Genomic_DNA"/>
</dbReference>
<evidence type="ECO:0000313" key="1">
    <source>
        <dbReference type="EMBL" id="CAD6184505.1"/>
    </source>
</evidence>
<protein>
    <submittedName>
        <fullName evidence="1">Uncharacterized protein</fullName>
    </submittedName>
</protein>
<sequence>MTLKVSRNETRGNIIREPPKHRIEEEKVGDPRLGNPLVLGQSICTPRAAHTIHTEDTRLDYVLTFGLCRWQVESLPHSG</sequence>
<keyword evidence="2" id="KW-1185">Reference proteome</keyword>
<organism evidence="1 2">
    <name type="scientific">Caenorhabditis auriculariae</name>
    <dbReference type="NCBI Taxonomy" id="2777116"/>
    <lineage>
        <taxon>Eukaryota</taxon>
        <taxon>Metazoa</taxon>
        <taxon>Ecdysozoa</taxon>
        <taxon>Nematoda</taxon>
        <taxon>Chromadorea</taxon>
        <taxon>Rhabditida</taxon>
        <taxon>Rhabditina</taxon>
        <taxon>Rhabditomorpha</taxon>
        <taxon>Rhabditoidea</taxon>
        <taxon>Rhabditidae</taxon>
        <taxon>Peloderinae</taxon>
        <taxon>Caenorhabditis</taxon>
    </lineage>
</organism>
<name>A0A8S1GMF1_9PELO</name>
<gene>
    <name evidence="1" type="ORF">CAUJ_LOCUS424</name>
</gene>
<dbReference type="Proteomes" id="UP000835052">
    <property type="component" value="Unassembled WGS sequence"/>
</dbReference>
<accession>A0A8S1GMF1</accession>
<comment type="caution">
    <text evidence="1">The sequence shown here is derived from an EMBL/GenBank/DDBJ whole genome shotgun (WGS) entry which is preliminary data.</text>
</comment>
<dbReference type="AlphaFoldDB" id="A0A8S1GMF1"/>
<evidence type="ECO:0000313" key="2">
    <source>
        <dbReference type="Proteomes" id="UP000835052"/>
    </source>
</evidence>
<proteinExistence type="predicted"/>